<feature type="region of interest" description="Disordered" evidence="1">
    <location>
        <begin position="91"/>
        <end position="117"/>
    </location>
</feature>
<sequence length="117" mass="13562">MTTQEEIRRAKLKLVQNAIEQVRGMKDTPPKRKTSRKHIEMKNEPIIVYEHDGKTPLPPGAIDGMEEFIEDEPLTGFEWDISCENPPYVGKDFDMKNLPHPDKPHPRRFGEGHDDDE</sequence>
<evidence type="ECO:0000256" key="1">
    <source>
        <dbReference type="SAM" id="MobiDB-lite"/>
    </source>
</evidence>
<evidence type="ECO:0000313" key="2">
    <source>
        <dbReference type="EMBL" id="GLI37763.1"/>
    </source>
</evidence>
<reference evidence="2" key="1">
    <citation type="submission" date="2022-12" db="EMBL/GenBank/DDBJ databases">
        <title>Reference genome sequencing for broad-spectrum identification of bacterial and archaeal isolates by mass spectrometry.</title>
        <authorList>
            <person name="Sekiguchi Y."/>
            <person name="Tourlousse D.M."/>
        </authorList>
    </citation>
    <scope>NUCLEOTIDE SEQUENCE</scope>
    <source>
        <strain evidence="2">H2</strain>
    </source>
</reference>
<name>A0A9W6FZS4_9BACT</name>
<accession>A0A9W6FZS4</accession>
<dbReference type="AlphaFoldDB" id="A0A9W6FZS4"/>
<organism evidence="2 3">
    <name type="scientific">Geobacter hydrogenophilus</name>
    <dbReference type="NCBI Taxonomy" id="40983"/>
    <lineage>
        <taxon>Bacteria</taxon>
        <taxon>Pseudomonadati</taxon>
        <taxon>Thermodesulfobacteriota</taxon>
        <taxon>Desulfuromonadia</taxon>
        <taxon>Geobacterales</taxon>
        <taxon>Geobacteraceae</taxon>
        <taxon>Geobacter</taxon>
    </lineage>
</organism>
<protein>
    <submittedName>
        <fullName evidence="2">Uncharacterized protein</fullName>
    </submittedName>
</protein>
<keyword evidence="3" id="KW-1185">Reference proteome</keyword>
<dbReference type="Proteomes" id="UP001144352">
    <property type="component" value="Unassembled WGS sequence"/>
</dbReference>
<dbReference type="EMBL" id="BSDS01000001">
    <property type="protein sequence ID" value="GLI37763.1"/>
    <property type="molecule type" value="Genomic_DNA"/>
</dbReference>
<dbReference type="RefSeq" id="WP_214185741.1">
    <property type="nucleotide sequence ID" value="NZ_BSDS01000001.1"/>
</dbReference>
<comment type="caution">
    <text evidence="2">The sequence shown here is derived from an EMBL/GenBank/DDBJ whole genome shotgun (WGS) entry which is preliminary data.</text>
</comment>
<gene>
    <name evidence="2" type="ORF">GHYDROH2_12640</name>
</gene>
<evidence type="ECO:0000313" key="3">
    <source>
        <dbReference type="Proteomes" id="UP001144352"/>
    </source>
</evidence>
<proteinExistence type="predicted"/>